<feature type="transmembrane region" description="Helical" evidence="1">
    <location>
        <begin position="176"/>
        <end position="202"/>
    </location>
</feature>
<proteinExistence type="predicted"/>
<comment type="caution">
    <text evidence="2">The sequence shown here is derived from an EMBL/GenBank/DDBJ whole genome shotgun (WGS) entry which is preliminary data.</text>
</comment>
<accession>A0A178MF92</accession>
<evidence type="ECO:0000256" key="1">
    <source>
        <dbReference type="SAM" id="Phobius"/>
    </source>
</evidence>
<keyword evidence="1" id="KW-0812">Transmembrane</keyword>
<dbReference type="InterPro" id="IPR024529">
    <property type="entry name" value="ECF_trnsprt_substrate-spec"/>
</dbReference>
<keyword evidence="1" id="KW-0472">Membrane</keyword>
<reference evidence="2 3" key="1">
    <citation type="submission" date="2016-04" db="EMBL/GenBank/DDBJ databases">
        <title>Chloroflexus islandicus sp. nov., a thermophilic filamentous anoxygenic phototrophic bacterium from geyser Strokkur (Iceland).</title>
        <authorList>
            <person name="Gaisin V.A."/>
            <person name="Kalashnikov A.M."/>
            <person name="Sukhacheva M.V."/>
            <person name="Grouzdev D.S."/>
            <person name="Ivanov T.M."/>
            <person name="Kuznetsov B."/>
            <person name="Gorlenko V.M."/>
        </authorList>
    </citation>
    <scope>NUCLEOTIDE SEQUENCE [LARGE SCALE GENOMIC DNA]</scope>
    <source>
        <strain evidence="3">isl-2</strain>
    </source>
</reference>
<evidence type="ECO:0000313" key="3">
    <source>
        <dbReference type="Proteomes" id="UP000078287"/>
    </source>
</evidence>
<protein>
    <submittedName>
        <fullName evidence="2">Uncharacterized protein</fullName>
    </submittedName>
</protein>
<dbReference type="InterPro" id="IPR017196">
    <property type="entry name" value="ECF_substrate-spec_UCP037395"/>
</dbReference>
<feature type="transmembrane region" description="Helical" evidence="1">
    <location>
        <begin position="105"/>
        <end position="132"/>
    </location>
</feature>
<name>A0A178MF92_9CHLR</name>
<dbReference type="STRING" id="1707952.A6A03_00215"/>
<dbReference type="GO" id="GO:0022857">
    <property type="term" value="F:transmembrane transporter activity"/>
    <property type="evidence" value="ECO:0007669"/>
    <property type="project" value="InterPro"/>
</dbReference>
<keyword evidence="3" id="KW-1185">Reference proteome</keyword>
<evidence type="ECO:0000313" key="2">
    <source>
        <dbReference type="EMBL" id="OAN47206.1"/>
    </source>
</evidence>
<dbReference type="AlphaFoldDB" id="A0A178MF92"/>
<feature type="transmembrane region" description="Helical" evidence="1">
    <location>
        <begin position="80"/>
        <end position="98"/>
    </location>
</feature>
<dbReference type="PIRSF" id="PIRSF037395">
    <property type="entry name" value="UCP037395_ABCper"/>
    <property type="match status" value="1"/>
</dbReference>
<dbReference type="EMBL" id="LWQS01000038">
    <property type="protein sequence ID" value="OAN47206.1"/>
    <property type="molecule type" value="Genomic_DNA"/>
</dbReference>
<dbReference type="Pfam" id="PF12822">
    <property type="entry name" value="ECF_trnsprt"/>
    <property type="match status" value="1"/>
</dbReference>
<feature type="transmembrane region" description="Helical" evidence="1">
    <location>
        <begin position="144"/>
        <end position="164"/>
    </location>
</feature>
<organism evidence="2 3">
    <name type="scientific">Chloroflexus islandicus</name>
    <dbReference type="NCBI Taxonomy" id="1707952"/>
    <lineage>
        <taxon>Bacteria</taxon>
        <taxon>Bacillati</taxon>
        <taxon>Chloroflexota</taxon>
        <taxon>Chloroflexia</taxon>
        <taxon>Chloroflexales</taxon>
        <taxon>Chloroflexineae</taxon>
        <taxon>Chloroflexaceae</taxon>
        <taxon>Chloroflexus</taxon>
    </lineage>
</organism>
<gene>
    <name evidence="2" type="ORF">A6A03_00215</name>
</gene>
<dbReference type="Proteomes" id="UP000078287">
    <property type="component" value="Unassembled WGS sequence"/>
</dbReference>
<dbReference type="RefSeq" id="WP_066784025.1">
    <property type="nucleotide sequence ID" value="NZ_LWQS01000038.1"/>
</dbReference>
<feature type="transmembrane region" description="Helical" evidence="1">
    <location>
        <begin position="48"/>
        <end position="68"/>
    </location>
</feature>
<sequence length="273" mass="29169">MTARSTHHNLWAARAGDLALALICLLGAIAFLYPFAMGRAETGFGQAHAATAPIFFALLGPALLALLIAELSAGRLNTRILAVLGVLTGVVAVLRLPAGPADSPTFFFLIILAGYVYGARFGFLLGALALLVSALLTGGVGPWLPFQMFVTGWMGMSAGLLAPLSRRLRPGGWGEIGLLAGFGYLWGFLFGALMNLWFWPFAPPGELGWMPGSGLVATLRQYAIFYAVTSLAWDAVRAFGNAVLIALLGRLVLKELRRFHNRFWFTVAEDAAA</sequence>
<dbReference type="Gene3D" id="1.10.1760.20">
    <property type="match status" value="1"/>
</dbReference>
<keyword evidence="1" id="KW-1133">Transmembrane helix</keyword>
<feature type="transmembrane region" description="Helical" evidence="1">
    <location>
        <begin position="222"/>
        <end position="253"/>
    </location>
</feature>
<dbReference type="OrthoDB" id="5185518at2"/>
<feature type="transmembrane region" description="Helical" evidence="1">
    <location>
        <begin position="18"/>
        <end position="36"/>
    </location>
</feature>